<evidence type="ECO:0000313" key="9">
    <source>
        <dbReference type="EMBL" id="SEE50793.1"/>
    </source>
</evidence>
<protein>
    <recommendedName>
        <fullName evidence="11">DUF2029 domain-containing protein</fullName>
    </recommendedName>
</protein>
<organism evidence="9 10">
    <name type="scientific">Bradyrhizobium erythrophlei</name>
    <dbReference type="NCBI Taxonomy" id="1437360"/>
    <lineage>
        <taxon>Bacteria</taxon>
        <taxon>Pseudomonadati</taxon>
        <taxon>Pseudomonadota</taxon>
        <taxon>Alphaproteobacteria</taxon>
        <taxon>Hyphomicrobiales</taxon>
        <taxon>Nitrobacteraceae</taxon>
        <taxon>Bradyrhizobium</taxon>
    </lineage>
</organism>
<feature type="transmembrane region" description="Helical" evidence="8">
    <location>
        <begin position="332"/>
        <end position="352"/>
    </location>
</feature>
<feature type="transmembrane region" description="Helical" evidence="8">
    <location>
        <begin position="5"/>
        <end position="24"/>
    </location>
</feature>
<name>A0A1H5JE10_9BRAD</name>
<dbReference type="EMBL" id="FNTH01000001">
    <property type="protein sequence ID" value="SEE50793.1"/>
    <property type="molecule type" value="Genomic_DNA"/>
</dbReference>
<evidence type="ECO:0000256" key="4">
    <source>
        <dbReference type="ARBA" id="ARBA00022692"/>
    </source>
</evidence>
<dbReference type="GO" id="GO:0005886">
    <property type="term" value="C:plasma membrane"/>
    <property type="evidence" value="ECO:0007669"/>
    <property type="project" value="UniProtKB-SubCell"/>
</dbReference>
<evidence type="ECO:0000256" key="5">
    <source>
        <dbReference type="ARBA" id="ARBA00022989"/>
    </source>
</evidence>
<evidence type="ECO:0000256" key="8">
    <source>
        <dbReference type="SAM" id="Phobius"/>
    </source>
</evidence>
<evidence type="ECO:0000256" key="2">
    <source>
        <dbReference type="ARBA" id="ARBA00022475"/>
    </source>
</evidence>
<evidence type="ECO:0000313" key="10">
    <source>
        <dbReference type="Proteomes" id="UP000198992"/>
    </source>
</evidence>
<gene>
    <name evidence="9" type="ORF">SAMN05444164_8391</name>
</gene>
<evidence type="ECO:0008006" key="11">
    <source>
        <dbReference type="Google" id="ProtNLM"/>
    </source>
</evidence>
<feature type="transmembrane region" description="Helical" evidence="8">
    <location>
        <begin position="259"/>
        <end position="278"/>
    </location>
</feature>
<dbReference type="Pfam" id="PF09594">
    <property type="entry name" value="GT87"/>
    <property type="match status" value="1"/>
</dbReference>
<proteinExistence type="inferred from homology"/>
<dbReference type="AlphaFoldDB" id="A0A1H5JE10"/>
<dbReference type="Proteomes" id="UP000198992">
    <property type="component" value="Unassembled WGS sequence"/>
</dbReference>
<accession>A0A1H5JE10</accession>
<evidence type="ECO:0000256" key="7">
    <source>
        <dbReference type="ARBA" id="ARBA00024033"/>
    </source>
</evidence>
<feature type="transmembrane region" description="Helical" evidence="8">
    <location>
        <begin position="364"/>
        <end position="383"/>
    </location>
</feature>
<feature type="transmembrane region" description="Helical" evidence="8">
    <location>
        <begin position="192"/>
        <end position="216"/>
    </location>
</feature>
<feature type="transmembrane region" description="Helical" evidence="8">
    <location>
        <begin position="285"/>
        <end position="302"/>
    </location>
</feature>
<keyword evidence="2" id="KW-1003">Cell membrane</keyword>
<comment type="subcellular location">
    <subcellularLocation>
        <location evidence="1">Cell membrane</location>
        <topology evidence="1">Multi-pass membrane protein</topology>
    </subcellularLocation>
</comment>
<sequence length="399" mass="43703">MCARFILYALTICLILMTGWFAHWELGQNRPLVDFDAFYIVAQRVWLGEARLAYNLDQFAKMQMDAVGAKIPLLHWTYPPQFDLLIAPMAFVPVAAAYFLFIAATLGFYLLTLRYIAKSCFALIVILLSPSLFLTVACGQNGFLTGGLIGLVCLTIERRQIVAGLSLGMMVIKPHLAIAIGAYVLLTRRWMVAFSAAAVILASSILCTLFLHWNIWSAFFAGVRESSAFLEGGATFALFRSISVYAILRTAGLSSSLAFLGQLVTAVFALSVVAFAIYRDLPARWALGLAAIASLLISPYAYDYDLPILGVGMALLLPDVTRYASERERAAIYSLVFVVGFYGFFQSLRLSIQYGTGPLGYTVPAFSGCALVGLLWLTLHVLLRGAGQPQPAPIRTIER</sequence>
<evidence type="ECO:0000256" key="6">
    <source>
        <dbReference type="ARBA" id="ARBA00023136"/>
    </source>
</evidence>
<dbReference type="InterPro" id="IPR018584">
    <property type="entry name" value="GT87"/>
</dbReference>
<dbReference type="GO" id="GO:0016758">
    <property type="term" value="F:hexosyltransferase activity"/>
    <property type="evidence" value="ECO:0007669"/>
    <property type="project" value="InterPro"/>
</dbReference>
<reference evidence="9 10" key="1">
    <citation type="submission" date="2016-10" db="EMBL/GenBank/DDBJ databases">
        <authorList>
            <person name="de Groot N.N."/>
        </authorList>
    </citation>
    <scope>NUCLEOTIDE SEQUENCE [LARGE SCALE GENOMIC DNA]</scope>
    <source>
        <strain evidence="9 10">MT12</strain>
    </source>
</reference>
<keyword evidence="5 8" id="KW-1133">Transmembrane helix</keyword>
<keyword evidence="4 8" id="KW-0812">Transmembrane</keyword>
<feature type="transmembrane region" description="Helical" evidence="8">
    <location>
        <begin position="163"/>
        <end position="186"/>
    </location>
</feature>
<keyword evidence="3" id="KW-0808">Transferase</keyword>
<dbReference type="RefSeq" id="WP_171948134.1">
    <property type="nucleotide sequence ID" value="NZ_FNTH01000001.1"/>
</dbReference>
<evidence type="ECO:0000256" key="1">
    <source>
        <dbReference type="ARBA" id="ARBA00004651"/>
    </source>
</evidence>
<keyword evidence="6 8" id="KW-0472">Membrane</keyword>
<comment type="similarity">
    <text evidence="7">Belongs to the glycosyltransferase 87 family.</text>
</comment>
<feature type="transmembrane region" description="Helical" evidence="8">
    <location>
        <begin position="84"/>
        <end position="108"/>
    </location>
</feature>
<evidence type="ECO:0000256" key="3">
    <source>
        <dbReference type="ARBA" id="ARBA00022679"/>
    </source>
</evidence>